<keyword evidence="7" id="KW-0677">Repeat</keyword>
<dbReference type="Pfam" id="PF08263">
    <property type="entry name" value="LRRNT_2"/>
    <property type="match status" value="1"/>
</dbReference>
<evidence type="ECO:0000256" key="5">
    <source>
        <dbReference type="ARBA" id="ARBA00022692"/>
    </source>
</evidence>
<proteinExistence type="inferred from homology"/>
<dbReference type="InterPro" id="IPR011009">
    <property type="entry name" value="Kinase-like_dom_sf"/>
</dbReference>
<evidence type="ECO:0000256" key="11">
    <source>
        <dbReference type="ARBA" id="ARBA00038043"/>
    </source>
</evidence>
<evidence type="ECO:0000313" key="16">
    <source>
        <dbReference type="EMBL" id="KAF7830921.1"/>
    </source>
</evidence>
<dbReference type="Gene3D" id="1.10.510.10">
    <property type="entry name" value="Transferase(Phosphotransferase) domain 1"/>
    <property type="match status" value="1"/>
</dbReference>
<evidence type="ECO:0000256" key="7">
    <source>
        <dbReference type="ARBA" id="ARBA00022737"/>
    </source>
</evidence>
<keyword evidence="16" id="KW-0418">Kinase</keyword>
<dbReference type="InterPro" id="IPR001611">
    <property type="entry name" value="Leu-rich_rpt"/>
</dbReference>
<dbReference type="Pfam" id="PF00560">
    <property type="entry name" value="LRR_1"/>
    <property type="match status" value="2"/>
</dbReference>
<dbReference type="GO" id="GO:0005524">
    <property type="term" value="F:ATP binding"/>
    <property type="evidence" value="ECO:0007669"/>
    <property type="project" value="InterPro"/>
</dbReference>
<dbReference type="Pfam" id="PF07714">
    <property type="entry name" value="PK_Tyr_Ser-Thr"/>
    <property type="match status" value="1"/>
</dbReference>
<dbReference type="PANTHER" id="PTHR46084">
    <property type="entry name" value="PROTEIN MALE DISCOVERER 2"/>
    <property type="match status" value="1"/>
</dbReference>
<evidence type="ECO:0000256" key="2">
    <source>
        <dbReference type="ARBA" id="ARBA00004191"/>
    </source>
</evidence>
<feature type="transmembrane region" description="Helical" evidence="14">
    <location>
        <begin position="14"/>
        <end position="36"/>
    </location>
</feature>
<sequence>MEKSWNFSRFRDRWGLMGFVVVWLVFQSLGLCSSLNDEGRALLKLRERIVSDPFGALSNWIDNEGELDPCNWFGVECLDGRVVVLNLKDLCLEGTLAPELASLLHVKSIILRNNSFCGIIPEEIVNLKELEVLDLGFNNFSGSLPADLGSNISLSILLLDNNELLGGLSPEINELKMLSESQVDENQLTRAVKMTSCVGRSIPWNVGQDRVGLRRLLQSRHDVRNREASPTLVSPAPSPSTHPPSASPSPSATPPIMPNPASPDNNTSASPSLSPQSSSKKSNVGILVGGIGGGVFLVILVLGTYLCKTSKVATVKPWATGLSGQLQKAFVTGVPKLKRSELEAACEDFSNVIGNSPIGTVYKGTLSNGVEIAVASVTVTSSKDWSKALEVQFRKKIDTLSKLNHKNFVNLLGYCEEEEPFTRMMVFEYAPNGTLFEHLHIQEAEQLDWATRLRIAMGMAYCMQHIHQLDLPIVLTKMDSSTVFLTEDYAAKMSDFSFLNEIASSEMKTKGTKHTDAPLASLESNVYSFGVLLFEMVTGRIPYSVDNDTLEDSMSDYLQGDSPLKEMVDPTLASFDEEKLEQVAELIKSCVHADPKQRPTMKEVSVRLREITNLTPDAAVPRLSPLWWAELEICSADAS</sequence>
<dbReference type="GO" id="GO:0006952">
    <property type="term" value="P:defense response"/>
    <property type="evidence" value="ECO:0007669"/>
    <property type="project" value="UniProtKB-KW"/>
</dbReference>
<dbReference type="FunFam" id="3.80.10.10:FF:000400">
    <property type="entry name" value="Nuclear pore complex protein NUP107"/>
    <property type="match status" value="1"/>
</dbReference>
<organism evidence="16 17">
    <name type="scientific">Senna tora</name>
    <dbReference type="NCBI Taxonomy" id="362788"/>
    <lineage>
        <taxon>Eukaryota</taxon>
        <taxon>Viridiplantae</taxon>
        <taxon>Streptophyta</taxon>
        <taxon>Embryophyta</taxon>
        <taxon>Tracheophyta</taxon>
        <taxon>Spermatophyta</taxon>
        <taxon>Magnoliopsida</taxon>
        <taxon>eudicotyledons</taxon>
        <taxon>Gunneridae</taxon>
        <taxon>Pentapetalae</taxon>
        <taxon>rosids</taxon>
        <taxon>fabids</taxon>
        <taxon>Fabales</taxon>
        <taxon>Fabaceae</taxon>
        <taxon>Caesalpinioideae</taxon>
        <taxon>Cassia clade</taxon>
        <taxon>Senna</taxon>
    </lineage>
</organism>
<keyword evidence="17" id="KW-1185">Reference proteome</keyword>
<gene>
    <name evidence="16" type="ORF">G2W53_013254</name>
</gene>
<dbReference type="InterPro" id="IPR013210">
    <property type="entry name" value="LRR_N_plant-typ"/>
</dbReference>
<comment type="similarity">
    <text evidence="11">Belongs to the polygalacturonase-inhibiting protein family.</text>
</comment>
<dbReference type="SUPFAM" id="SSF56112">
    <property type="entry name" value="Protein kinase-like (PK-like)"/>
    <property type="match status" value="1"/>
</dbReference>
<keyword evidence="16" id="KW-0808">Transferase</keyword>
<evidence type="ECO:0000256" key="3">
    <source>
        <dbReference type="ARBA" id="ARBA00022512"/>
    </source>
</evidence>
<dbReference type="FunFam" id="3.30.200.20:FF:000489">
    <property type="entry name" value="Inactive receptor-like serine/threonine-protein kinase"/>
    <property type="match status" value="1"/>
</dbReference>
<evidence type="ECO:0000256" key="9">
    <source>
        <dbReference type="ARBA" id="ARBA00022989"/>
    </source>
</evidence>
<keyword evidence="3" id="KW-0964">Secreted</keyword>
<dbReference type="PROSITE" id="PS50011">
    <property type="entry name" value="PROTEIN_KINASE_DOM"/>
    <property type="match status" value="1"/>
</dbReference>
<keyword evidence="6" id="KW-0732">Signal</keyword>
<dbReference type="Gene3D" id="3.80.10.10">
    <property type="entry name" value="Ribonuclease Inhibitor"/>
    <property type="match status" value="1"/>
</dbReference>
<evidence type="ECO:0000256" key="12">
    <source>
        <dbReference type="ARBA" id="ARBA00046288"/>
    </source>
</evidence>
<evidence type="ECO:0000256" key="1">
    <source>
        <dbReference type="ARBA" id="ARBA00004170"/>
    </source>
</evidence>
<feature type="compositionally biased region" description="Pro residues" evidence="13">
    <location>
        <begin position="236"/>
        <end position="261"/>
    </location>
</feature>
<dbReference type="PANTHER" id="PTHR46084:SF4">
    <property type="entry name" value="PROTEIN KINASE DOMAIN-CONTAINING PROTEIN"/>
    <property type="match status" value="1"/>
</dbReference>
<evidence type="ECO:0000256" key="13">
    <source>
        <dbReference type="SAM" id="MobiDB-lite"/>
    </source>
</evidence>
<dbReference type="OrthoDB" id="291737at2759"/>
<dbReference type="GO" id="GO:0016020">
    <property type="term" value="C:membrane"/>
    <property type="evidence" value="ECO:0007669"/>
    <property type="project" value="UniProtKB-SubCell"/>
</dbReference>
<keyword evidence="10 14" id="KW-0472">Membrane</keyword>
<dbReference type="InterPro" id="IPR032675">
    <property type="entry name" value="LRR_dom_sf"/>
</dbReference>
<dbReference type="AlphaFoldDB" id="A0A834U299"/>
<keyword evidence="5 14" id="KW-0812">Transmembrane</keyword>
<evidence type="ECO:0000313" key="17">
    <source>
        <dbReference type="Proteomes" id="UP000634136"/>
    </source>
</evidence>
<dbReference type="EMBL" id="JAAIUW010000005">
    <property type="protein sequence ID" value="KAF7830921.1"/>
    <property type="molecule type" value="Genomic_DNA"/>
</dbReference>
<dbReference type="Gene3D" id="3.30.200.20">
    <property type="entry name" value="Phosphorylase Kinase, domain 1"/>
    <property type="match status" value="1"/>
</dbReference>
<keyword evidence="4" id="KW-0433">Leucine-rich repeat</keyword>
<dbReference type="InterPro" id="IPR001245">
    <property type="entry name" value="Ser-Thr/Tyr_kinase_cat_dom"/>
</dbReference>
<dbReference type="GO" id="GO:0004672">
    <property type="term" value="F:protein kinase activity"/>
    <property type="evidence" value="ECO:0007669"/>
    <property type="project" value="InterPro"/>
</dbReference>
<dbReference type="GO" id="GO:0012505">
    <property type="term" value="C:endomembrane system"/>
    <property type="evidence" value="ECO:0007669"/>
    <property type="project" value="UniProtKB-SubCell"/>
</dbReference>
<name>A0A834U299_9FABA</name>
<accession>A0A834U299</accession>
<evidence type="ECO:0000256" key="8">
    <source>
        <dbReference type="ARBA" id="ARBA00022821"/>
    </source>
</evidence>
<feature type="domain" description="Protein kinase" evidence="15">
    <location>
        <begin position="347"/>
        <end position="623"/>
    </location>
</feature>
<evidence type="ECO:0000259" key="15">
    <source>
        <dbReference type="PROSITE" id="PS50011"/>
    </source>
</evidence>
<evidence type="ECO:0000256" key="4">
    <source>
        <dbReference type="ARBA" id="ARBA00022614"/>
    </source>
</evidence>
<keyword evidence="9 14" id="KW-1133">Transmembrane helix</keyword>
<evidence type="ECO:0000256" key="10">
    <source>
        <dbReference type="ARBA" id="ARBA00023136"/>
    </source>
</evidence>
<keyword evidence="3" id="KW-0134">Cell wall</keyword>
<feature type="transmembrane region" description="Helical" evidence="14">
    <location>
        <begin position="284"/>
        <end position="306"/>
    </location>
</feature>
<comment type="subcellular location">
    <subcellularLocation>
        <location evidence="12">Endomembrane system</location>
        <topology evidence="12">Single-pass type I membrane protein</topology>
    </subcellularLocation>
    <subcellularLocation>
        <location evidence="1">Membrane</location>
        <topology evidence="1">Peripheral membrane protein</topology>
    </subcellularLocation>
    <subcellularLocation>
        <location evidence="2">Secreted</location>
        <location evidence="2">Cell wall</location>
    </subcellularLocation>
</comment>
<evidence type="ECO:0000256" key="6">
    <source>
        <dbReference type="ARBA" id="ARBA00022729"/>
    </source>
</evidence>
<reference evidence="16" key="1">
    <citation type="submission" date="2020-09" db="EMBL/GenBank/DDBJ databases">
        <title>Genome-Enabled Discovery of Anthraquinone Biosynthesis in Senna tora.</title>
        <authorList>
            <person name="Kang S.-H."/>
            <person name="Pandey R.P."/>
            <person name="Lee C.-M."/>
            <person name="Sim J.-S."/>
            <person name="Jeong J.-T."/>
            <person name="Choi B.-S."/>
            <person name="Jung M."/>
            <person name="Ginzburg D."/>
            <person name="Zhao K."/>
            <person name="Won S.Y."/>
            <person name="Oh T.-J."/>
            <person name="Yu Y."/>
            <person name="Kim N.-H."/>
            <person name="Lee O.R."/>
            <person name="Lee T.-H."/>
            <person name="Bashyal P."/>
            <person name="Kim T.-S."/>
            <person name="Lee W.-H."/>
            <person name="Kawkins C."/>
            <person name="Kim C.-K."/>
            <person name="Kim J.S."/>
            <person name="Ahn B.O."/>
            <person name="Rhee S.Y."/>
            <person name="Sohng J.K."/>
        </authorList>
    </citation>
    <scope>NUCLEOTIDE SEQUENCE</scope>
    <source>
        <tissue evidence="16">Leaf</tissue>
    </source>
</reference>
<feature type="region of interest" description="Disordered" evidence="13">
    <location>
        <begin position="224"/>
        <end position="280"/>
    </location>
</feature>
<keyword evidence="8" id="KW-0611">Plant defense</keyword>
<feature type="compositionally biased region" description="Low complexity" evidence="13">
    <location>
        <begin position="268"/>
        <end position="280"/>
    </location>
</feature>
<dbReference type="Proteomes" id="UP000634136">
    <property type="component" value="Unassembled WGS sequence"/>
</dbReference>
<dbReference type="SUPFAM" id="SSF52058">
    <property type="entry name" value="L domain-like"/>
    <property type="match status" value="1"/>
</dbReference>
<evidence type="ECO:0000256" key="14">
    <source>
        <dbReference type="SAM" id="Phobius"/>
    </source>
</evidence>
<comment type="caution">
    <text evidence="16">The sequence shown here is derived from an EMBL/GenBank/DDBJ whole genome shotgun (WGS) entry which is preliminary data.</text>
</comment>
<dbReference type="InterPro" id="IPR000719">
    <property type="entry name" value="Prot_kinase_dom"/>
</dbReference>
<keyword evidence="16" id="KW-0675">Receptor</keyword>
<protein>
    <submittedName>
        <fullName evidence="16">Putative inactive receptor-like protein kinase</fullName>
    </submittedName>
</protein>